<reference evidence="2" key="1">
    <citation type="submission" date="2022-03" db="EMBL/GenBank/DDBJ databases">
        <title>Identification of a novel bacterium isolated from mangrove sediments.</title>
        <authorList>
            <person name="Pan X."/>
        </authorList>
    </citation>
    <scope>NUCLEOTIDE SEQUENCE</scope>
    <source>
        <strain evidence="2">B2580</strain>
    </source>
</reference>
<dbReference type="CDD" id="cd14789">
    <property type="entry name" value="Tiki"/>
    <property type="match status" value="1"/>
</dbReference>
<dbReference type="RefSeq" id="WP_243990458.1">
    <property type="nucleotide sequence ID" value="NZ_JALHLE010000003.1"/>
</dbReference>
<feature type="chain" id="PRO_5046152477" evidence="1">
    <location>
        <begin position="30"/>
        <end position="309"/>
    </location>
</feature>
<sequence length="309" mass="33591">MAMRMTLLKTALRNAACALALFSTLPAAAEDTVPAAPAAETLAPATPALWKVADEDTTIWLFGTIHILPENVAWYAGPVAKAFDSSSQLVTEIPIDKAEGSQSVIMQKSLREDGKTLPDTLDDKERAAYDAGMTSIGLPPQAFDKNDAWFAALMLTLIPLKVSGYNLESGVDTQIGAMAKARQMENTALETPEYQISLFDDLPQATQRRYLDEVLKALPTVKTDIDSMVAAWKAGKADDLARLLNEQEDDPQLRKVLLTDRNAHWSKWIEERLKQPGTVFIAVGAGHLAGQGSVQDQLAQDGVSSERVQ</sequence>
<gene>
    <name evidence="2" type="ORF">MTR64_02650</name>
</gene>
<feature type="signal peptide" evidence="1">
    <location>
        <begin position="1"/>
        <end position="29"/>
    </location>
</feature>
<dbReference type="EMBL" id="JALHLE010000003">
    <property type="protein sequence ID" value="MCJ2177447.1"/>
    <property type="molecule type" value="Genomic_DNA"/>
</dbReference>
<proteinExistence type="predicted"/>
<dbReference type="Pfam" id="PF01963">
    <property type="entry name" value="TraB_PrgY_gumN"/>
    <property type="match status" value="1"/>
</dbReference>
<dbReference type="PANTHER" id="PTHR40590:SF1">
    <property type="entry name" value="CYTOPLASMIC PROTEIN"/>
    <property type="match status" value="1"/>
</dbReference>
<dbReference type="InterPro" id="IPR002816">
    <property type="entry name" value="TraB/PrgY/GumN_fam"/>
</dbReference>
<dbReference type="InterPro" id="IPR047111">
    <property type="entry name" value="YbaP-like"/>
</dbReference>
<name>A0ABT0AXE5_9SPHN</name>
<dbReference type="Proteomes" id="UP001162880">
    <property type="component" value="Unassembled WGS sequence"/>
</dbReference>
<keyword evidence="1" id="KW-0732">Signal</keyword>
<keyword evidence="3" id="KW-1185">Reference proteome</keyword>
<evidence type="ECO:0000313" key="2">
    <source>
        <dbReference type="EMBL" id="MCJ2177447.1"/>
    </source>
</evidence>
<comment type="caution">
    <text evidence="2">The sequence shown here is derived from an EMBL/GenBank/DDBJ whole genome shotgun (WGS) entry which is preliminary data.</text>
</comment>
<accession>A0ABT0AXE5</accession>
<dbReference type="PANTHER" id="PTHR40590">
    <property type="entry name" value="CYTOPLASMIC PROTEIN-RELATED"/>
    <property type="match status" value="1"/>
</dbReference>
<evidence type="ECO:0000313" key="3">
    <source>
        <dbReference type="Proteomes" id="UP001162880"/>
    </source>
</evidence>
<protein>
    <submittedName>
        <fullName evidence="2">TraB/GumN family protein</fullName>
    </submittedName>
</protein>
<evidence type="ECO:0000256" key="1">
    <source>
        <dbReference type="SAM" id="SignalP"/>
    </source>
</evidence>
<organism evidence="2 3">
    <name type="scientific">Novosphingobium album</name>
    <name type="common">ex Hu et al. 2023</name>
    <dbReference type="NCBI Taxonomy" id="2930093"/>
    <lineage>
        <taxon>Bacteria</taxon>
        <taxon>Pseudomonadati</taxon>
        <taxon>Pseudomonadota</taxon>
        <taxon>Alphaproteobacteria</taxon>
        <taxon>Sphingomonadales</taxon>
        <taxon>Sphingomonadaceae</taxon>
        <taxon>Novosphingobium</taxon>
    </lineage>
</organism>